<evidence type="ECO:0000256" key="1">
    <source>
        <dbReference type="ARBA" id="ARBA00022475"/>
    </source>
</evidence>
<feature type="transmembrane region" description="Helical" evidence="5">
    <location>
        <begin position="60"/>
        <end position="77"/>
    </location>
</feature>
<dbReference type="InterPro" id="IPR003844">
    <property type="entry name" value="UPF0060"/>
</dbReference>
<reference evidence="6 7" key="1">
    <citation type="submission" date="2022-10" db="EMBL/GenBank/DDBJ databases">
        <title>Roseococcus glaciei nov., sp. nov., isolated from glacier.</title>
        <authorList>
            <person name="Liu Q."/>
            <person name="Xin Y.-H."/>
        </authorList>
    </citation>
    <scope>NUCLEOTIDE SEQUENCE [LARGE SCALE GENOMIC DNA]</scope>
    <source>
        <strain evidence="6 7">MDT2-1-1</strain>
    </source>
</reference>
<evidence type="ECO:0000313" key="7">
    <source>
        <dbReference type="Proteomes" id="UP001526430"/>
    </source>
</evidence>
<proteinExistence type="predicted"/>
<evidence type="ECO:0000256" key="4">
    <source>
        <dbReference type="ARBA" id="ARBA00023136"/>
    </source>
</evidence>
<comment type="caution">
    <text evidence="6">The sequence shown here is derived from an EMBL/GenBank/DDBJ whole genome shotgun (WGS) entry which is preliminary data.</text>
</comment>
<feature type="transmembrane region" description="Helical" evidence="5">
    <location>
        <begin position="30"/>
        <end position="51"/>
    </location>
</feature>
<dbReference type="RefSeq" id="WP_301588582.1">
    <property type="nucleotide sequence ID" value="NZ_JAPFQI010000001.1"/>
</dbReference>
<dbReference type="PANTHER" id="PTHR36116:SF1">
    <property type="entry name" value="UPF0060 MEMBRANE PROTEIN YNFA"/>
    <property type="match status" value="1"/>
</dbReference>
<name>A0ABT3NRQ3_9PROT</name>
<dbReference type="EMBL" id="JAPFQI010000001">
    <property type="protein sequence ID" value="MCW8084835.1"/>
    <property type="molecule type" value="Genomic_DNA"/>
</dbReference>
<dbReference type="SUPFAM" id="SSF103481">
    <property type="entry name" value="Multidrug resistance efflux transporter EmrE"/>
    <property type="match status" value="1"/>
</dbReference>
<evidence type="ECO:0000256" key="5">
    <source>
        <dbReference type="SAM" id="Phobius"/>
    </source>
</evidence>
<keyword evidence="1" id="KW-1003">Cell membrane</keyword>
<evidence type="ECO:0000313" key="6">
    <source>
        <dbReference type="EMBL" id="MCW8084835.1"/>
    </source>
</evidence>
<dbReference type="PANTHER" id="PTHR36116">
    <property type="entry name" value="UPF0060 MEMBRANE PROTEIN YNFA"/>
    <property type="match status" value="1"/>
</dbReference>
<accession>A0ABT3NRQ3</accession>
<dbReference type="Pfam" id="PF02694">
    <property type="entry name" value="UPF0060"/>
    <property type="match status" value="1"/>
</dbReference>
<sequence>MAALLALPAAALLEILGCFAAWAVLRQGASAWWLLPGALCLAGFAGLLALAPTVTAGRAFAAYGGVYVVAALLWATIVEGDRLRFFDAVGTLMLLAGAGLLLLP</sequence>
<dbReference type="Proteomes" id="UP001526430">
    <property type="component" value="Unassembled WGS sequence"/>
</dbReference>
<keyword evidence="2 5" id="KW-0812">Transmembrane</keyword>
<gene>
    <name evidence="6" type="ORF">OF850_04280</name>
</gene>
<organism evidence="6 7">
    <name type="scientific">Sabulicella glaciei</name>
    <dbReference type="NCBI Taxonomy" id="2984948"/>
    <lineage>
        <taxon>Bacteria</taxon>
        <taxon>Pseudomonadati</taxon>
        <taxon>Pseudomonadota</taxon>
        <taxon>Alphaproteobacteria</taxon>
        <taxon>Acetobacterales</taxon>
        <taxon>Acetobacteraceae</taxon>
        <taxon>Sabulicella</taxon>
    </lineage>
</organism>
<dbReference type="InterPro" id="IPR037185">
    <property type="entry name" value="EmrE-like"/>
</dbReference>
<keyword evidence="3 5" id="KW-1133">Transmembrane helix</keyword>
<keyword evidence="4 5" id="KW-0472">Membrane</keyword>
<feature type="transmembrane region" description="Helical" evidence="5">
    <location>
        <begin position="83"/>
        <end position="103"/>
    </location>
</feature>
<keyword evidence="7" id="KW-1185">Reference proteome</keyword>
<evidence type="ECO:0000256" key="3">
    <source>
        <dbReference type="ARBA" id="ARBA00022989"/>
    </source>
</evidence>
<protein>
    <submittedName>
        <fullName evidence="6">Uncharacterized protein</fullName>
    </submittedName>
</protein>
<evidence type="ECO:0000256" key="2">
    <source>
        <dbReference type="ARBA" id="ARBA00022692"/>
    </source>
</evidence>